<evidence type="ECO:0000256" key="1">
    <source>
        <dbReference type="SAM" id="MobiDB-lite"/>
    </source>
</evidence>
<keyword evidence="2" id="KW-1133">Transmembrane helix</keyword>
<organism evidence="3">
    <name type="scientific">Spumella elongata</name>
    <dbReference type="NCBI Taxonomy" id="89044"/>
    <lineage>
        <taxon>Eukaryota</taxon>
        <taxon>Sar</taxon>
        <taxon>Stramenopiles</taxon>
        <taxon>Ochrophyta</taxon>
        <taxon>Chrysophyceae</taxon>
        <taxon>Chromulinales</taxon>
        <taxon>Chromulinaceae</taxon>
        <taxon>Spumella</taxon>
    </lineage>
</organism>
<evidence type="ECO:0000313" key="3">
    <source>
        <dbReference type="EMBL" id="CAE0273395.1"/>
    </source>
</evidence>
<keyword evidence="2" id="KW-0472">Membrane</keyword>
<sequence>MANVCLSSEGVCSVSTESWWVWYIKLTVTLGISLFGGYGLVGALRGRCKKSDVVWKLTLIVFSSPVLVFMLFSMLSELQLCERYVADAVSFGCVAGMLLKLVTKPSGEKTVKLIVQQVNGEKHDVWLSSSTLTLLEARNHIADAMGLAPNRISIESGKGKALEDLTQPLFDHIAKAHKSTDFFGFVTAACYITVSEEAVEDDAGKDIEWKEKDRNRTFNPFKLLLDSRAKYGDPFMIIGRSASSDDAKKFHVSPMDRFAGAAPGNAPLFVQLKLYAWSATAGSEEEGKAGGMEWDNSSEMGSSSIQSTSTRNTGGGGIGSLFRRRRPDEGQLRGKPIRQGDSIVVECDGRYLSVTRGWWLAWSSLEPRFSGAFEIDIVQRAPQNIKLLRDHVGNLRKIGQLSIHIPGTKHNSPKHAAPAPVDPEKVVEQDPSLRPGDLFRLKSVKFPGYELGITSVKLKDDYYYLGLRKIGTSDAADDAWCMSTLFSVKSNALGVNVINQ</sequence>
<accession>A0A7S3GQN7</accession>
<feature type="transmembrane region" description="Helical" evidence="2">
    <location>
        <begin position="20"/>
        <end position="41"/>
    </location>
</feature>
<feature type="transmembrane region" description="Helical" evidence="2">
    <location>
        <begin position="53"/>
        <end position="72"/>
    </location>
</feature>
<dbReference type="AlphaFoldDB" id="A0A7S3GQN7"/>
<proteinExistence type="predicted"/>
<protein>
    <submittedName>
        <fullName evidence="3">Uncharacterized protein</fullName>
    </submittedName>
</protein>
<dbReference type="EMBL" id="HBIC01004122">
    <property type="protein sequence ID" value="CAE0273395.1"/>
    <property type="molecule type" value="Transcribed_RNA"/>
</dbReference>
<keyword evidence="2" id="KW-0812">Transmembrane</keyword>
<feature type="region of interest" description="Disordered" evidence="1">
    <location>
        <begin position="298"/>
        <end position="335"/>
    </location>
</feature>
<gene>
    <name evidence="3" type="ORF">SELO1098_LOCUS2221</name>
</gene>
<feature type="compositionally biased region" description="Polar residues" evidence="1">
    <location>
        <begin position="298"/>
        <end position="312"/>
    </location>
</feature>
<name>A0A7S3GQN7_9STRA</name>
<reference evidence="3" key="1">
    <citation type="submission" date="2021-01" db="EMBL/GenBank/DDBJ databases">
        <authorList>
            <person name="Corre E."/>
            <person name="Pelletier E."/>
            <person name="Niang G."/>
            <person name="Scheremetjew M."/>
            <person name="Finn R."/>
            <person name="Kale V."/>
            <person name="Holt S."/>
            <person name="Cochrane G."/>
            <person name="Meng A."/>
            <person name="Brown T."/>
            <person name="Cohen L."/>
        </authorList>
    </citation>
    <scope>NUCLEOTIDE SEQUENCE</scope>
    <source>
        <strain evidence="3">CCAP 955/1</strain>
    </source>
</reference>
<evidence type="ECO:0000256" key="2">
    <source>
        <dbReference type="SAM" id="Phobius"/>
    </source>
</evidence>